<feature type="region of interest" description="Disordered" evidence="1">
    <location>
        <begin position="1"/>
        <end position="23"/>
    </location>
</feature>
<dbReference type="ExpressionAtlas" id="A0A1D6MBU3">
    <property type="expression patterns" value="baseline and differential"/>
</dbReference>
<feature type="region of interest" description="Disordered" evidence="1">
    <location>
        <begin position="168"/>
        <end position="187"/>
    </location>
</feature>
<accession>A0A1D6MBU3</accession>
<sequence length="240" mass="25831">MSTSSLKEPNVSQSKDVENGNDNSVKSCISKPVLNGNKCANKEQNVPSCCPGAVTNGNEAGNADVEYIDSENLVDLPDVDAALCTLVKRLDSKDWVMTCEALNNVRQLAMYHKERLQELLATDVQGIREYGMDKLVQIAATQLSDQLPESREAARNLALELQVLYEKSQASTSDENEGEPSVSQDAESWEAFCQSKLSALSAQAILRVTSTTPKEGVASTSNATKEGVTAAPKEGLDVDC</sequence>
<evidence type="ECO:0000256" key="1">
    <source>
        <dbReference type="SAM" id="MobiDB-lite"/>
    </source>
</evidence>
<dbReference type="PANTHER" id="PTHR21567">
    <property type="entry name" value="CLASP"/>
    <property type="match status" value="1"/>
</dbReference>
<organism evidence="2">
    <name type="scientific">Zea mays</name>
    <name type="common">Maize</name>
    <dbReference type="NCBI Taxonomy" id="4577"/>
    <lineage>
        <taxon>Eukaryota</taxon>
        <taxon>Viridiplantae</taxon>
        <taxon>Streptophyta</taxon>
        <taxon>Embryophyta</taxon>
        <taxon>Tracheophyta</taxon>
        <taxon>Spermatophyta</taxon>
        <taxon>Magnoliopsida</taxon>
        <taxon>Liliopsida</taxon>
        <taxon>Poales</taxon>
        <taxon>Poaceae</taxon>
        <taxon>PACMAD clade</taxon>
        <taxon>Panicoideae</taxon>
        <taxon>Andropogonodae</taxon>
        <taxon>Andropogoneae</taxon>
        <taxon>Tripsacinae</taxon>
        <taxon>Zea</taxon>
    </lineage>
</organism>
<evidence type="ECO:0000313" key="2">
    <source>
        <dbReference type="EMBL" id="AQK88227.1"/>
    </source>
</evidence>
<reference evidence="2" key="1">
    <citation type="submission" date="2015-12" db="EMBL/GenBank/DDBJ databases">
        <title>Update maize B73 reference genome by single molecule sequencing technologies.</title>
        <authorList>
            <consortium name="Maize Genome Sequencing Project"/>
            <person name="Ware D."/>
        </authorList>
    </citation>
    <scope>NUCLEOTIDE SEQUENCE</scope>
    <source>
        <tissue evidence="2">Seedling</tissue>
    </source>
</reference>
<dbReference type="AlphaFoldDB" id="A0A1D6MBU3"/>
<gene>
    <name evidence="2" type="ORF">ZEAMMB73_Zm00001d038917</name>
</gene>
<feature type="region of interest" description="Disordered" evidence="1">
    <location>
        <begin position="211"/>
        <end position="240"/>
    </location>
</feature>
<feature type="compositionally biased region" description="Polar residues" evidence="1">
    <location>
        <begin position="211"/>
        <end position="224"/>
    </location>
</feature>
<dbReference type="EMBL" id="CM000782">
    <property type="protein sequence ID" value="AQK88227.1"/>
    <property type="molecule type" value="Genomic_DNA"/>
</dbReference>
<proteinExistence type="predicted"/>
<name>A0A1D6MBU3_MAIZE</name>
<protein>
    <submittedName>
        <fullName evidence="2">ARM repeat superfamily protein</fullName>
    </submittedName>
</protein>
<dbReference type="PANTHER" id="PTHR21567:SF62">
    <property type="entry name" value="ARM REPEAT SUPERFAMILY PROTEIN"/>
    <property type="match status" value="1"/>
</dbReference>